<keyword evidence="2" id="KW-1185">Reference proteome</keyword>
<accession>A0ABR7E9R8</accession>
<proteinExistence type="predicted"/>
<dbReference type="Pfam" id="PF13149">
    <property type="entry name" value="Mfa_like_1"/>
    <property type="match status" value="1"/>
</dbReference>
<dbReference type="RefSeq" id="WP_186961877.1">
    <property type="nucleotide sequence ID" value="NZ_JACOOI010000055.1"/>
</dbReference>
<dbReference type="EMBL" id="JACOOI010000055">
    <property type="protein sequence ID" value="MBC5646403.1"/>
    <property type="molecule type" value="Genomic_DNA"/>
</dbReference>
<comment type="caution">
    <text evidence="1">The sequence shown here is derived from an EMBL/GenBank/DDBJ whole genome shotgun (WGS) entry which is preliminary data.</text>
</comment>
<protein>
    <submittedName>
        <fullName evidence="1">Fimbrillin family protein</fullName>
    </submittedName>
</protein>
<dbReference type="InterPro" id="IPR025049">
    <property type="entry name" value="Mfa-like_1"/>
</dbReference>
<evidence type="ECO:0000313" key="2">
    <source>
        <dbReference type="Proteomes" id="UP000644010"/>
    </source>
</evidence>
<reference evidence="1 2" key="1">
    <citation type="submission" date="2020-08" db="EMBL/GenBank/DDBJ databases">
        <title>Genome public.</title>
        <authorList>
            <person name="Liu C."/>
            <person name="Sun Q."/>
        </authorList>
    </citation>
    <scope>NUCLEOTIDE SEQUENCE [LARGE SCALE GENOMIC DNA]</scope>
    <source>
        <strain evidence="1 2">BX2</strain>
    </source>
</reference>
<sequence>KSLLSMAALALIMASCSNDEENVIDNGEAANAVPVQISQTVTGVESKAAIIPGNKMDAVIIMVDGNSSNASAPDFDSFAPKKDNTLNNQNKFASDADRANYANTQFTASTTANEIILTPTLYYPVDGDASPKKTWILGVVPQGTVSGTTVTFTQTDGLQDVMFAGQQAAGSGATSDQTKAALNFQHKTTQLTFVAKLSKSLDGTEWANKTVSVKDITIQSAQVPASLAFNTGTVNWKDAANLMVAGCNTALSTTPCAPSVPVMVKPATNILVNIDLSVEGAVKSYTNLIVKKEDGTANLSTSEGFSHQVTFNITPPTAASGAIIITASAKIEPWKKGDAGKVDIE</sequence>
<gene>
    <name evidence="1" type="ORF">H8S77_26420</name>
</gene>
<feature type="non-terminal residue" evidence="1">
    <location>
        <position position="1"/>
    </location>
</feature>
<organism evidence="1 2">
    <name type="scientific">Parabacteroides segnis</name>
    <dbReference type="NCBI Taxonomy" id="2763058"/>
    <lineage>
        <taxon>Bacteria</taxon>
        <taxon>Pseudomonadati</taxon>
        <taxon>Bacteroidota</taxon>
        <taxon>Bacteroidia</taxon>
        <taxon>Bacteroidales</taxon>
        <taxon>Tannerellaceae</taxon>
        <taxon>Parabacteroides</taxon>
    </lineage>
</organism>
<dbReference type="CDD" id="cd13120">
    <property type="entry name" value="BF2867_like_N"/>
    <property type="match status" value="1"/>
</dbReference>
<dbReference type="Proteomes" id="UP000644010">
    <property type="component" value="Unassembled WGS sequence"/>
</dbReference>
<evidence type="ECO:0000313" key="1">
    <source>
        <dbReference type="EMBL" id="MBC5646403.1"/>
    </source>
</evidence>
<name>A0ABR7E9R8_9BACT</name>